<accession>A0A1T5I9S3</accession>
<dbReference type="PANTHER" id="PTHR46558">
    <property type="entry name" value="TRACRIPTIONAL REGULATORY PROTEIN-RELATED-RELATED"/>
    <property type="match status" value="1"/>
</dbReference>
<protein>
    <submittedName>
        <fullName evidence="3">DNA-binding transcriptional regulator, XRE-family HTH domain</fullName>
    </submittedName>
</protein>
<sequence>MKYERLRNLREDNDLLQRHVAKILNIAERTYSHYETGKRNISIESLLTLAKFYNTSIDYLVGLTDEKSPYPRAKSHK</sequence>
<dbReference type="SUPFAM" id="SSF47413">
    <property type="entry name" value="lambda repressor-like DNA-binding domains"/>
    <property type="match status" value="1"/>
</dbReference>
<reference evidence="3 4" key="1">
    <citation type="submission" date="2017-02" db="EMBL/GenBank/DDBJ databases">
        <authorList>
            <person name="Peterson S.W."/>
        </authorList>
    </citation>
    <scope>NUCLEOTIDE SEQUENCE [LARGE SCALE GENOMIC DNA]</scope>
    <source>
        <strain evidence="3 4">M1</strain>
    </source>
</reference>
<dbReference type="InterPro" id="IPR001387">
    <property type="entry name" value="Cro/C1-type_HTH"/>
</dbReference>
<keyword evidence="4" id="KW-1185">Reference proteome</keyword>
<dbReference type="RefSeq" id="WP_079488508.1">
    <property type="nucleotide sequence ID" value="NZ_FUZT01000001.1"/>
</dbReference>
<dbReference type="STRING" id="36842.SAMN02194393_00081"/>
<evidence type="ECO:0000313" key="4">
    <source>
        <dbReference type="Proteomes" id="UP000190285"/>
    </source>
</evidence>
<gene>
    <name evidence="3" type="ORF">SAMN02194393_00081</name>
</gene>
<dbReference type="Gene3D" id="1.10.260.40">
    <property type="entry name" value="lambda repressor-like DNA-binding domains"/>
    <property type="match status" value="1"/>
</dbReference>
<dbReference type="GO" id="GO:0003677">
    <property type="term" value="F:DNA binding"/>
    <property type="evidence" value="ECO:0007669"/>
    <property type="project" value="UniProtKB-KW"/>
</dbReference>
<name>A0A1T5I9S3_9FIRM</name>
<proteinExistence type="predicted"/>
<organism evidence="3 4">
    <name type="scientific">Maledivibacter halophilus</name>
    <dbReference type="NCBI Taxonomy" id="36842"/>
    <lineage>
        <taxon>Bacteria</taxon>
        <taxon>Bacillati</taxon>
        <taxon>Bacillota</taxon>
        <taxon>Clostridia</taxon>
        <taxon>Peptostreptococcales</taxon>
        <taxon>Caminicellaceae</taxon>
        <taxon>Maledivibacter</taxon>
    </lineage>
</organism>
<evidence type="ECO:0000256" key="1">
    <source>
        <dbReference type="ARBA" id="ARBA00023125"/>
    </source>
</evidence>
<dbReference type="Proteomes" id="UP000190285">
    <property type="component" value="Unassembled WGS sequence"/>
</dbReference>
<dbReference type="CDD" id="cd00093">
    <property type="entry name" value="HTH_XRE"/>
    <property type="match status" value="1"/>
</dbReference>
<keyword evidence="1 3" id="KW-0238">DNA-binding</keyword>
<dbReference type="SMART" id="SM00530">
    <property type="entry name" value="HTH_XRE"/>
    <property type="match status" value="1"/>
</dbReference>
<dbReference type="EMBL" id="FUZT01000001">
    <property type="protein sequence ID" value="SKC35783.1"/>
    <property type="molecule type" value="Genomic_DNA"/>
</dbReference>
<feature type="domain" description="HTH cro/C1-type" evidence="2">
    <location>
        <begin position="6"/>
        <end position="60"/>
    </location>
</feature>
<evidence type="ECO:0000313" key="3">
    <source>
        <dbReference type="EMBL" id="SKC35783.1"/>
    </source>
</evidence>
<dbReference type="Pfam" id="PF01381">
    <property type="entry name" value="HTH_3"/>
    <property type="match status" value="1"/>
</dbReference>
<dbReference type="InterPro" id="IPR010982">
    <property type="entry name" value="Lambda_DNA-bd_dom_sf"/>
</dbReference>
<dbReference type="PROSITE" id="PS50943">
    <property type="entry name" value="HTH_CROC1"/>
    <property type="match status" value="1"/>
</dbReference>
<dbReference type="OrthoDB" id="9811208at2"/>
<dbReference type="PANTHER" id="PTHR46558:SF14">
    <property type="entry name" value="HTH-TYPE TRANSCRIPTIONAL REGULATOR ANSR"/>
    <property type="match status" value="1"/>
</dbReference>
<dbReference type="AlphaFoldDB" id="A0A1T5I9S3"/>
<evidence type="ECO:0000259" key="2">
    <source>
        <dbReference type="PROSITE" id="PS50943"/>
    </source>
</evidence>